<sequence length="102" mass="10731">MSVVGQIQDWAIFALSCIVLGVAVYALIHAATQRPDAFVAAGKLTKTKWLAILGVALLLAVASFGGLLLGMILAVVAAGVYLADVKPAIETVLGRARDNRWR</sequence>
<dbReference type="Pfam" id="PF10724">
    <property type="entry name" value="DUF2516"/>
    <property type="match status" value="1"/>
</dbReference>
<feature type="transmembrane region" description="Helical" evidence="1">
    <location>
        <begin position="49"/>
        <end position="82"/>
    </location>
</feature>
<evidence type="ECO:0000256" key="1">
    <source>
        <dbReference type="SAM" id="Phobius"/>
    </source>
</evidence>
<keyword evidence="1" id="KW-0812">Transmembrane</keyword>
<feature type="transmembrane region" description="Helical" evidence="1">
    <location>
        <begin position="12"/>
        <end position="28"/>
    </location>
</feature>
<evidence type="ECO:0000313" key="2">
    <source>
        <dbReference type="EMBL" id="TWD16997.1"/>
    </source>
</evidence>
<keyword evidence="3" id="KW-1185">Reference proteome</keyword>
<reference evidence="2 3" key="1">
    <citation type="submission" date="2019-06" db="EMBL/GenBank/DDBJ databases">
        <title>Sequencing the genomes of 1000 actinobacteria strains.</title>
        <authorList>
            <person name="Klenk H.-P."/>
        </authorList>
    </citation>
    <scope>NUCLEOTIDE SEQUENCE [LARGE SCALE GENOMIC DNA]</scope>
    <source>
        <strain evidence="2 3">DSM 18935</strain>
    </source>
</reference>
<protein>
    <submittedName>
        <fullName evidence="2">Uncharacterized protein DUF2516</fullName>
    </submittedName>
</protein>
<dbReference type="OrthoDB" id="4774469at2"/>
<organism evidence="2 3">
    <name type="scientific">Marihabitans asiaticum</name>
    <dbReference type="NCBI Taxonomy" id="415218"/>
    <lineage>
        <taxon>Bacteria</taxon>
        <taxon>Bacillati</taxon>
        <taxon>Actinomycetota</taxon>
        <taxon>Actinomycetes</taxon>
        <taxon>Micrococcales</taxon>
        <taxon>Intrasporangiaceae</taxon>
        <taxon>Marihabitans</taxon>
    </lineage>
</organism>
<keyword evidence="1" id="KW-0472">Membrane</keyword>
<gene>
    <name evidence="2" type="ORF">FB557_0551</name>
</gene>
<dbReference type="EMBL" id="VIUW01000001">
    <property type="protein sequence ID" value="TWD16997.1"/>
    <property type="molecule type" value="Genomic_DNA"/>
</dbReference>
<proteinExistence type="predicted"/>
<accession>A0A560WH48</accession>
<evidence type="ECO:0000313" key="3">
    <source>
        <dbReference type="Proteomes" id="UP000315628"/>
    </source>
</evidence>
<dbReference type="Proteomes" id="UP000315628">
    <property type="component" value="Unassembled WGS sequence"/>
</dbReference>
<keyword evidence="1" id="KW-1133">Transmembrane helix</keyword>
<dbReference type="RefSeq" id="WP_144855397.1">
    <property type="nucleotide sequence ID" value="NZ_BAAAYT010000002.1"/>
</dbReference>
<dbReference type="AlphaFoldDB" id="A0A560WH48"/>
<comment type="caution">
    <text evidence="2">The sequence shown here is derived from an EMBL/GenBank/DDBJ whole genome shotgun (WGS) entry which is preliminary data.</text>
</comment>
<dbReference type="InterPro" id="IPR019662">
    <property type="entry name" value="DUF2516"/>
</dbReference>
<name>A0A560WH48_9MICO</name>